<reference evidence="1 2" key="1">
    <citation type="journal article" date="2011" name="J. Bacteriol.">
        <title>Genome sequence of the nonpathogenic Listeria monocytogenes serovar 4a strain M7.</title>
        <authorList>
            <person name="Chen J."/>
            <person name="Xia Y."/>
            <person name="Cheng C."/>
            <person name="Fang C."/>
            <person name="Shan Y."/>
            <person name="Jin G."/>
            <person name="Fang W."/>
        </authorList>
    </citation>
    <scope>NUCLEOTIDE SEQUENCE [LARGE SCALE GENOMIC DNA]</scope>
    <source>
        <strain evidence="1 2">M7</strain>
    </source>
</reference>
<accession>A0A0E0UYY0</accession>
<proteinExistence type="predicted"/>
<protein>
    <submittedName>
        <fullName evidence="1">Uncharacterized protein</fullName>
    </submittedName>
</protein>
<dbReference type="KEGG" id="lmq:LMM7_2185"/>
<dbReference type="PATRIC" id="fig|1030009.3.peg.2171"/>
<dbReference type="Proteomes" id="UP000000486">
    <property type="component" value="Chromosome"/>
</dbReference>
<dbReference type="HOGENOM" id="CLU_3218221_0_0_9"/>
<organism evidence="1 2">
    <name type="scientific">Listeria monocytogenes serotype 4a (strain M7)</name>
    <dbReference type="NCBI Taxonomy" id="1030009"/>
    <lineage>
        <taxon>Bacteria</taxon>
        <taxon>Bacillati</taxon>
        <taxon>Bacillota</taxon>
        <taxon>Bacilli</taxon>
        <taxon>Bacillales</taxon>
        <taxon>Listeriaceae</taxon>
        <taxon>Listeria</taxon>
    </lineage>
</organism>
<evidence type="ECO:0000313" key="1">
    <source>
        <dbReference type="EMBL" id="AEH93190.1"/>
    </source>
</evidence>
<dbReference type="AlphaFoldDB" id="A0A0E0UYY0"/>
<dbReference type="EMBL" id="CP002816">
    <property type="protein sequence ID" value="AEH93190.1"/>
    <property type="molecule type" value="Genomic_DNA"/>
</dbReference>
<evidence type="ECO:0000313" key="2">
    <source>
        <dbReference type="Proteomes" id="UP000000486"/>
    </source>
</evidence>
<gene>
    <name evidence="1" type="ordered locus">LMM7_2185</name>
</gene>
<name>A0A0E0UYY0_LISMM</name>
<sequence length="44" mass="5264">MRFRTKGKQGFFGLKRFVCKARVRNSLFRNKKKYIDEKAEGLNP</sequence>
<dbReference type="RefSeq" id="WP_012580958.1">
    <property type="nucleotide sequence ID" value="NC_017537.1"/>
</dbReference>